<keyword evidence="1" id="KW-1133">Transmembrane helix</keyword>
<evidence type="ECO:0000256" key="1">
    <source>
        <dbReference type="SAM" id="Phobius"/>
    </source>
</evidence>
<keyword evidence="1" id="KW-0472">Membrane</keyword>
<organism evidence="2 3">
    <name type="scientific">Paramicrobacterium humi</name>
    <dbReference type="NCBI Taxonomy" id="640635"/>
    <lineage>
        <taxon>Bacteria</taxon>
        <taxon>Bacillati</taxon>
        <taxon>Actinomycetota</taxon>
        <taxon>Actinomycetes</taxon>
        <taxon>Micrococcales</taxon>
        <taxon>Microbacteriaceae</taxon>
        <taxon>Paramicrobacterium</taxon>
    </lineage>
</organism>
<sequence length="359" mass="37861">MTQVDAQQSGEPHDAESRSGSAAKTRAIIVWAAIGVLFLAAAASAVGSLERTVYGARGVVNEYFDALQRGDAAAALEVPGVALDAAGLQAAGLPENASTAMLRRDVMPDPTEVQFVSDTVDAKGVHEVTYSYELDGTAGQTTFRLTKVGGLFGHWEFVTSPLAAVNLTVKHSSVFEMNGFALDTRQVSEKGAKAHFENIANILVFTPGSYTFKTDTDFVVSEDKRVFADAPANVEEASLDAEPTDALVDAVQKQFDAQLDACAKQVVLQPTGCPFGYHVSDRVSGQPAWSIGSYPDITLTPGSDSWLIPAVDGVATIDVDIQSLADGSVRNVSDSVPFTASGAVYLFSDGTLTTQLLTE</sequence>
<name>A0A1H4LPZ4_9MICO</name>
<keyword evidence="3" id="KW-1185">Reference proteome</keyword>
<evidence type="ECO:0000313" key="2">
    <source>
        <dbReference type="EMBL" id="SEB72708.1"/>
    </source>
</evidence>
<evidence type="ECO:0000313" key="3">
    <source>
        <dbReference type="Proteomes" id="UP000199183"/>
    </source>
</evidence>
<dbReference type="STRING" id="640635.SAMN04489806_1620"/>
<proteinExistence type="predicted"/>
<reference evidence="2 3" key="1">
    <citation type="submission" date="2016-10" db="EMBL/GenBank/DDBJ databases">
        <authorList>
            <person name="de Groot N.N."/>
        </authorList>
    </citation>
    <scope>NUCLEOTIDE SEQUENCE [LARGE SCALE GENOMIC DNA]</scope>
    <source>
        <strain evidence="2 3">DSM 21799</strain>
    </source>
</reference>
<dbReference type="Proteomes" id="UP000199183">
    <property type="component" value="Unassembled WGS sequence"/>
</dbReference>
<gene>
    <name evidence="2" type="ORF">SAMN04489806_1620</name>
</gene>
<dbReference type="AlphaFoldDB" id="A0A1H4LPZ4"/>
<feature type="transmembrane region" description="Helical" evidence="1">
    <location>
        <begin position="28"/>
        <end position="49"/>
    </location>
</feature>
<dbReference type="EMBL" id="FNRY01000001">
    <property type="protein sequence ID" value="SEB72708.1"/>
    <property type="molecule type" value="Genomic_DNA"/>
</dbReference>
<accession>A0A1H4LPZ4</accession>
<dbReference type="OrthoDB" id="3818356at2"/>
<keyword evidence="1" id="KW-0812">Transmembrane</keyword>
<dbReference type="RefSeq" id="WP_091182399.1">
    <property type="nucleotide sequence ID" value="NZ_FNRY01000001.1"/>
</dbReference>
<protein>
    <submittedName>
        <fullName evidence="2">Uncharacterized protein</fullName>
    </submittedName>
</protein>